<dbReference type="EMBL" id="BDSP01000262">
    <property type="protein sequence ID" value="GAX27955.1"/>
    <property type="molecule type" value="Genomic_DNA"/>
</dbReference>
<dbReference type="Gene3D" id="1.20.1050.10">
    <property type="match status" value="1"/>
</dbReference>
<dbReference type="PANTHER" id="PTHR44051">
    <property type="entry name" value="GLUTATHIONE S-TRANSFERASE-RELATED"/>
    <property type="match status" value="1"/>
</dbReference>
<name>A0A1Z5KPA4_FISSO</name>
<dbReference type="InterPro" id="IPR036249">
    <property type="entry name" value="Thioredoxin-like_sf"/>
</dbReference>
<evidence type="ECO:0000313" key="4">
    <source>
        <dbReference type="Proteomes" id="UP000198406"/>
    </source>
</evidence>
<dbReference type="Proteomes" id="UP000198406">
    <property type="component" value="Unassembled WGS sequence"/>
</dbReference>
<accession>A0A1Z5KPA4</accession>
<dbReference type="AlphaFoldDB" id="A0A1Z5KPA4"/>
<proteinExistence type="inferred from homology"/>
<dbReference type="Gene3D" id="3.40.30.10">
    <property type="entry name" value="Glutaredoxin"/>
    <property type="match status" value="1"/>
</dbReference>
<dbReference type="CDD" id="cd03046">
    <property type="entry name" value="GST_N_GTT1_like"/>
    <property type="match status" value="1"/>
</dbReference>
<feature type="domain" description="GST N-terminal" evidence="2">
    <location>
        <begin position="239"/>
        <end position="323"/>
    </location>
</feature>
<dbReference type="InterPro" id="IPR040079">
    <property type="entry name" value="Glutathione_S-Trfase"/>
</dbReference>
<comment type="similarity">
    <text evidence="1">Belongs to the GST superfamily.</text>
</comment>
<keyword evidence="4" id="KW-1185">Reference proteome</keyword>
<dbReference type="InterPro" id="IPR004045">
    <property type="entry name" value="Glutathione_S-Trfase_N"/>
</dbReference>
<reference evidence="3 4" key="1">
    <citation type="journal article" date="2015" name="Plant Cell">
        <title>Oil accumulation by the oleaginous diatom Fistulifera solaris as revealed by the genome and transcriptome.</title>
        <authorList>
            <person name="Tanaka T."/>
            <person name="Maeda Y."/>
            <person name="Veluchamy A."/>
            <person name="Tanaka M."/>
            <person name="Abida H."/>
            <person name="Marechal E."/>
            <person name="Bowler C."/>
            <person name="Muto M."/>
            <person name="Sunaga Y."/>
            <person name="Tanaka M."/>
            <person name="Yoshino T."/>
            <person name="Taniguchi T."/>
            <person name="Fukuda Y."/>
            <person name="Nemoto M."/>
            <person name="Matsumoto M."/>
            <person name="Wong P.S."/>
            <person name="Aburatani S."/>
            <person name="Fujibuchi W."/>
        </authorList>
    </citation>
    <scope>NUCLEOTIDE SEQUENCE [LARGE SCALE GENOMIC DNA]</scope>
    <source>
        <strain evidence="3 4">JPCC DA0580</strain>
    </source>
</reference>
<comment type="caution">
    <text evidence="3">The sequence shown here is derived from an EMBL/GenBank/DDBJ whole genome shotgun (WGS) entry which is preliminary data.</text>
</comment>
<dbReference type="SUPFAM" id="SSF52833">
    <property type="entry name" value="Thioredoxin-like"/>
    <property type="match status" value="1"/>
</dbReference>
<sequence>MFPDATLAERIGALNDGPIFLESSVLRQIVVPQTVACASGITALYVVLLYIIDLYAAKDVSTSARRKISYQATSLCACIVLSVLGLYYENHLDSSLTDVEKIQGHEHVLFLSCFQLGFQLWAIPVGIFAVEENPIMILHHLTVVAVGIMTGFLRNGFRYWIPFFFGIFELSTIPLSIMNFFKEFPSLVDRYPGLYLKVRLLFCGTFLYVRIGMLMPRLYSYMSSHFLLYSQHPHLPYRVFMSACWGPAWTRTFRCLWMLEELGTVPYEHLPYRPASRNVREHNPTGKVPILLAFDDDPTVPSFTLTESVAINTYLGDLYPSSALVPPPRTRARAQYDQMCCTILSELDAQGLWMHRKHGTEMGKYLGGVLPAAVAAAQQHYTNLLPTVMPSNDLYLLGKEFTAADILLVHCWDWGEHIGWNGSDEWREYIQRCHHRPAYQKVRALLQQTSSRL</sequence>
<dbReference type="InterPro" id="IPR036282">
    <property type="entry name" value="Glutathione-S-Trfase_C_sf"/>
</dbReference>
<dbReference type="InParanoid" id="A0A1Z5KPA4"/>
<evidence type="ECO:0000313" key="3">
    <source>
        <dbReference type="EMBL" id="GAX27955.1"/>
    </source>
</evidence>
<dbReference type="OrthoDB" id="2309723at2759"/>
<dbReference type="SUPFAM" id="SSF47616">
    <property type="entry name" value="GST C-terminal domain-like"/>
    <property type="match status" value="1"/>
</dbReference>
<organism evidence="3 4">
    <name type="scientific">Fistulifera solaris</name>
    <name type="common">Oleaginous diatom</name>
    <dbReference type="NCBI Taxonomy" id="1519565"/>
    <lineage>
        <taxon>Eukaryota</taxon>
        <taxon>Sar</taxon>
        <taxon>Stramenopiles</taxon>
        <taxon>Ochrophyta</taxon>
        <taxon>Bacillariophyta</taxon>
        <taxon>Bacillariophyceae</taxon>
        <taxon>Bacillariophycidae</taxon>
        <taxon>Naviculales</taxon>
        <taxon>Naviculaceae</taxon>
        <taxon>Fistulifera</taxon>
    </lineage>
</organism>
<dbReference type="PROSITE" id="PS50404">
    <property type="entry name" value="GST_NTER"/>
    <property type="match status" value="1"/>
</dbReference>
<evidence type="ECO:0000256" key="1">
    <source>
        <dbReference type="ARBA" id="ARBA00007409"/>
    </source>
</evidence>
<dbReference type="SFLD" id="SFLDS00019">
    <property type="entry name" value="Glutathione_Transferase_(cytos"/>
    <property type="match status" value="1"/>
</dbReference>
<gene>
    <name evidence="3" type="ORF">FisN_32Lh023</name>
</gene>
<protein>
    <recommendedName>
        <fullName evidence="2">GST N-terminal domain-containing protein</fullName>
    </recommendedName>
</protein>
<dbReference type="Pfam" id="PF13409">
    <property type="entry name" value="GST_N_2"/>
    <property type="match status" value="1"/>
</dbReference>
<evidence type="ECO:0000259" key="2">
    <source>
        <dbReference type="PROSITE" id="PS50404"/>
    </source>
</evidence>
<dbReference type="PANTHER" id="PTHR44051:SF8">
    <property type="entry name" value="GLUTATHIONE S-TRANSFERASE GSTA"/>
    <property type="match status" value="1"/>
</dbReference>